<gene>
    <name evidence="5" type="ORF">SFRICE_002688</name>
</gene>
<dbReference type="Gene3D" id="2.60.120.290">
    <property type="entry name" value="Spermadhesin, CUB domain"/>
    <property type="match status" value="2"/>
</dbReference>
<evidence type="ECO:0000313" key="5">
    <source>
        <dbReference type="EMBL" id="SOQ39498.1"/>
    </source>
</evidence>
<protein>
    <submittedName>
        <fullName evidence="5">SFRICE_002688</fullName>
    </submittedName>
</protein>
<dbReference type="InterPro" id="IPR035914">
    <property type="entry name" value="Sperma_CUB_dom_sf"/>
</dbReference>
<dbReference type="PANTHER" id="PTHR33236">
    <property type="entry name" value="INTRAFLAGELLAR TRANSPORT PROTEIN 122 FAMILY PROTEIN-RELATED"/>
    <property type="match status" value="1"/>
</dbReference>
<comment type="caution">
    <text evidence="2">Lacks conserved residue(s) required for the propagation of feature annotation.</text>
</comment>
<feature type="signal peptide" evidence="3">
    <location>
        <begin position="1"/>
        <end position="18"/>
    </location>
</feature>
<evidence type="ECO:0000259" key="4">
    <source>
        <dbReference type="PROSITE" id="PS01180"/>
    </source>
</evidence>
<dbReference type="EMBL" id="ODYU01002254">
    <property type="protein sequence ID" value="SOQ39498.1"/>
    <property type="molecule type" value="Genomic_DNA"/>
</dbReference>
<dbReference type="PROSITE" id="PS01180">
    <property type="entry name" value="CUB"/>
    <property type="match status" value="1"/>
</dbReference>
<evidence type="ECO:0000256" key="2">
    <source>
        <dbReference type="PROSITE-ProRule" id="PRU00059"/>
    </source>
</evidence>
<accession>A0A2H1VF82</accession>
<keyword evidence="1" id="KW-1015">Disulfide bond</keyword>
<dbReference type="InterPro" id="IPR058698">
    <property type="entry name" value="CUB_metazoa"/>
</dbReference>
<evidence type="ECO:0000256" key="3">
    <source>
        <dbReference type="SAM" id="SignalP"/>
    </source>
</evidence>
<feature type="chain" id="PRO_5013635102" evidence="3">
    <location>
        <begin position="19"/>
        <end position="474"/>
    </location>
</feature>
<proteinExistence type="predicted"/>
<organism evidence="5">
    <name type="scientific">Spodoptera frugiperda</name>
    <name type="common">Fall armyworm</name>
    <dbReference type="NCBI Taxonomy" id="7108"/>
    <lineage>
        <taxon>Eukaryota</taxon>
        <taxon>Metazoa</taxon>
        <taxon>Ecdysozoa</taxon>
        <taxon>Arthropoda</taxon>
        <taxon>Hexapoda</taxon>
        <taxon>Insecta</taxon>
        <taxon>Pterygota</taxon>
        <taxon>Neoptera</taxon>
        <taxon>Endopterygota</taxon>
        <taxon>Lepidoptera</taxon>
        <taxon>Glossata</taxon>
        <taxon>Ditrysia</taxon>
        <taxon>Noctuoidea</taxon>
        <taxon>Noctuidae</taxon>
        <taxon>Amphipyrinae</taxon>
        <taxon>Spodoptera</taxon>
    </lineage>
</organism>
<dbReference type="SUPFAM" id="SSF49854">
    <property type="entry name" value="Spermadhesin, CUB domain"/>
    <property type="match status" value="1"/>
</dbReference>
<dbReference type="Pfam" id="PF00431">
    <property type="entry name" value="CUB"/>
    <property type="match status" value="1"/>
</dbReference>
<evidence type="ECO:0000256" key="1">
    <source>
        <dbReference type="ARBA" id="ARBA00023157"/>
    </source>
</evidence>
<reference evidence="5" key="1">
    <citation type="submission" date="2016-07" db="EMBL/GenBank/DDBJ databases">
        <authorList>
            <person name="Bretaudeau A."/>
        </authorList>
    </citation>
    <scope>NUCLEOTIDE SEQUENCE</scope>
    <source>
        <strain evidence="5">Rice</strain>
        <tissue evidence="5">Whole body</tissue>
    </source>
</reference>
<keyword evidence="3" id="KW-0732">Signal</keyword>
<dbReference type="AlphaFoldDB" id="A0A2H1VF82"/>
<name>A0A2H1VF82_SPOFR</name>
<dbReference type="InterPro" id="IPR000859">
    <property type="entry name" value="CUB_dom"/>
</dbReference>
<dbReference type="Pfam" id="PF26080">
    <property type="entry name" value="CUB_animal"/>
    <property type="match status" value="1"/>
</dbReference>
<sequence length="474" mass="53106">MFFLNVIFFLFCIVTVSSKAEKWYSAAIIDRRNTLHNSSNAEFRTNYIQNNEHPFLPLMLIDPKKSNDRRTNFYSAHIFNMKSANSSSESDSVSINYNNTLENMNVLNRVRPKRTKIRKRCPVARPRQMNQLNTKQKSKPRFLEVFQVVEFDHVSCTSSSGLEGTCLPESECIDSGGSTMGTCADGYGTCCVTQFLCDGHSDADTGWFTNPDFPSPSTERLSCTFVLDKASEDITQIRLDFHNFELLPPTDGYCQDDQFIVSGQNINNMIPILCGINSGQHVYIEVGEVDGPINFTFQTVSSDNRLFAIKVTQLTSSDELAAPTGCLQYYTDTQGYFESFNYRDKSDIVIARSPSYLNNLNYAMCIERKAETCSVTYTNSGNMQIVNYDTDGLPVIPPDQAGVEILNCPSDWLLIAATRLCGDRLNDGSVFQDFTVNAPVTDNGAGPIVVWFRSDESYVGVGFKLMYQQNSCNA</sequence>
<feature type="domain" description="CUB" evidence="4">
    <location>
        <begin position="197"/>
        <end position="314"/>
    </location>
</feature>
<dbReference type="PANTHER" id="PTHR33236:SF11">
    <property type="entry name" value="CUB DOMAIN-CONTAINING PROTEIN"/>
    <property type="match status" value="1"/>
</dbReference>